<reference evidence="1 2" key="2">
    <citation type="submission" date="2018-11" db="EMBL/GenBank/DDBJ databases">
        <authorList>
            <consortium name="Pathogen Informatics"/>
        </authorList>
    </citation>
    <scope>NUCLEOTIDE SEQUENCE [LARGE SCALE GENOMIC DNA]</scope>
</reference>
<dbReference type="GO" id="GO:0005960">
    <property type="term" value="C:glycine cleavage complex"/>
    <property type="evidence" value="ECO:0007669"/>
    <property type="project" value="InterPro"/>
</dbReference>
<dbReference type="OrthoDB" id="10264154at2759"/>
<dbReference type="Proteomes" id="UP000270296">
    <property type="component" value="Unassembled WGS sequence"/>
</dbReference>
<gene>
    <name evidence="1" type="ORF">SBAD_LOCUS853</name>
</gene>
<reference evidence="3" key="1">
    <citation type="submission" date="2016-06" db="UniProtKB">
        <authorList>
            <consortium name="WormBaseParasite"/>
        </authorList>
    </citation>
    <scope>IDENTIFICATION</scope>
</reference>
<dbReference type="InterPro" id="IPR002930">
    <property type="entry name" value="GCV_H"/>
</dbReference>
<evidence type="ECO:0000313" key="3">
    <source>
        <dbReference type="WBParaSite" id="SBAD_0000087601-mRNA-1"/>
    </source>
</evidence>
<dbReference type="CDD" id="cd06848">
    <property type="entry name" value="GCS_H"/>
    <property type="match status" value="1"/>
</dbReference>
<evidence type="ECO:0000313" key="1">
    <source>
        <dbReference type="EMBL" id="VDO92364.1"/>
    </source>
</evidence>
<dbReference type="SUPFAM" id="SSF51230">
    <property type="entry name" value="Single hybrid motif"/>
    <property type="match status" value="1"/>
</dbReference>
<keyword evidence="2" id="KW-1185">Reference proteome</keyword>
<dbReference type="GO" id="GO:0005739">
    <property type="term" value="C:mitochondrion"/>
    <property type="evidence" value="ECO:0007669"/>
    <property type="project" value="TreeGrafter"/>
</dbReference>
<accession>A0A183IB59</accession>
<dbReference type="WBParaSite" id="SBAD_0000087601-mRNA-1">
    <property type="protein sequence ID" value="SBAD_0000087601-mRNA-1"/>
    <property type="gene ID" value="SBAD_0000087601"/>
</dbReference>
<dbReference type="PANTHER" id="PTHR11715:SF3">
    <property type="entry name" value="GLYCINE CLEAVAGE SYSTEM H PROTEIN-RELATED"/>
    <property type="match status" value="1"/>
</dbReference>
<sequence>MLKDTATVTVLQDIYVFGEIERLADHPLWFRLVVMTTEGKLTKPHCECGVVESVKAASDVYSPASGTVTLINSRLSESPSLVNKSCYDEDGSSSVAGVGADDDIAVCTTNRIEQVTGATTGCVGTKQKFIKSEKTYRTILGVHRSLEGSTAWAQDEAAQCNVYWAASLRYDREGGIVVVFVFAADNGSDAAVSHRSFDFVLSDKDKHVRMPLSTRHRYYVYPPPMRPADIKAIREKSTDRFVRADSSSVQIRSEKRLFTLDSLRVNVHYRTVAFSLLCTLLLVCYGGG</sequence>
<dbReference type="Gene3D" id="2.40.50.100">
    <property type="match status" value="1"/>
</dbReference>
<dbReference type="InterPro" id="IPR033753">
    <property type="entry name" value="GCV_H/Fam206"/>
</dbReference>
<dbReference type="AlphaFoldDB" id="A0A183IB59"/>
<dbReference type="InterPro" id="IPR011053">
    <property type="entry name" value="Single_hybrid_motif"/>
</dbReference>
<dbReference type="GO" id="GO:0009249">
    <property type="term" value="P:protein lipoylation"/>
    <property type="evidence" value="ECO:0007669"/>
    <property type="project" value="TreeGrafter"/>
</dbReference>
<dbReference type="PANTHER" id="PTHR11715">
    <property type="entry name" value="GLYCINE CLEAVAGE SYSTEM H PROTEIN"/>
    <property type="match status" value="1"/>
</dbReference>
<dbReference type="Pfam" id="PF01597">
    <property type="entry name" value="GCV_H"/>
    <property type="match status" value="1"/>
</dbReference>
<dbReference type="GO" id="GO:0019464">
    <property type="term" value="P:glycine decarboxylation via glycine cleavage system"/>
    <property type="evidence" value="ECO:0007669"/>
    <property type="project" value="InterPro"/>
</dbReference>
<dbReference type="EMBL" id="UZAM01006642">
    <property type="protein sequence ID" value="VDO92364.1"/>
    <property type="molecule type" value="Genomic_DNA"/>
</dbReference>
<evidence type="ECO:0000313" key="2">
    <source>
        <dbReference type="Proteomes" id="UP000270296"/>
    </source>
</evidence>
<protein>
    <submittedName>
        <fullName evidence="1 3">Uncharacterized protein</fullName>
    </submittedName>
</protein>
<name>A0A183IB59_9BILA</name>
<organism evidence="3">
    <name type="scientific">Soboliphyme baturini</name>
    <dbReference type="NCBI Taxonomy" id="241478"/>
    <lineage>
        <taxon>Eukaryota</taxon>
        <taxon>Metazoa</taxon>
        <taxon>Ecdysozoa</taxon>
        <taxon>Nematoda</taxon>
        <taxon>Enoplea</taxon>
        <taxon>Dorylaimia</taxon>
        <taxon>Dioctophymatida</taxon>
        <taxon>Dioctophymatoidea</taxon>
        <taxon>Soboliphymatidae</taxon>
        <taxon>Soboliphyme</taxon>
    </lineage>
</organism>
<proteinExistence type="predicted"/>